<accession>A0A5J4S0F5</accession>
<reference evidence="1" key="1">
    <citation type="submission" date="2019-03" db="EMBL/GenBank/DDBJ databases">
        <title>Single cell metagenomics reveals metabolic interactions within the superorganism composed of flagellate Streblomastix strix and complex community of Bacteroidetes bacteria on its surface.</title>
        <authorList>
            <person name="Treitli S.C."/>
            <person name="Kolisko M."/>
            <person name="Husnik F."/>
            <person name="Keeling P."/>
            <person name="Hampl V."/>
        </authorList>
    </citation>
    <scope>NUCLEOTIDE SEQUENCE</scope>
    <source>
        <strain evidence="1">STM</strain>
    </source>
</reference>
<protein>
    <submittedName>
        <fullName evidence="1">Uncharacterized protein</fullName>
    </submittedName>
</protein>
<organism evidence="1">
    <name type="scientific">termite gut metagenome</name>
    <dbReference type="NCBI Taxonomy" id="433724"/>
    <lineage>
        <taxon>unclassified sequences</taxon>
        <taxon>metagenomes</taxon>
        <taxon>organismal metagenomes</taxon>
    </lineage>
</organism>
<sequence length="47" mass="5258">MLTKGLSVAAMFSLSTNGNHAIVKIMNPDLYYANLSVRRSEFQIINK</sequence>
<gene>
    <name evidence="1" type="ORF">EZS27_012444</name>
</gene>
<evidence type="ECO:0000313" key="1">
    <source>
        <dbReference type="EMBL" id="KAA6339626.1"/>
    </source>
</evidence>
<dbReference type="AlphaFoldDB" id="A0A5J4S0F5"/>
<comment type="caution">
    <text evidence="1">The sequence shown here is derived from an EMBL/GenBank/DDBJ whole genome shotgun (WGS) entry which is preliminary data.</text>
</comment>
<name>A0A5J4S0F5_9ZZZZ</name>
<dbReference type="EMBL" id="SNRY01000520">
    <property type="protein sequence ID" value="KAA6339626.1"/>
    <property type="molecule type" value="Genomic_DNA"/>
</dbReference>
<proteinExistence type="predicted"/>